<evidence type="ECO:0000259" key="3">
    <source>
        <dbReference type="PROSITE" id="PS50801"/>
    </source>
</evidence>
<keyword evidence="5" id="KW-1185">Reference proteome</keyword>
<dbReference type="EMBL" id="JACXAE010000043">
    <property type="protein sequence ID" value="MBD2772701.1"/>
    <property type="molecule type" value="Genomic_DNA"/>
</dbReference>
<comment type="caution">
    <text evidence="4">The sequence shown here is derived from an EMBL/GenBank/DDBJ whole genome shotgun (WGS) entry which is preliminary data.</text>
</comment>
<dbReference type="PANTHER" id="PTHR33495:SF14">
    <property type="entry name" value="ANTI-SIGMA FACTOR ANTAGONIST"/>
    <property type="match status" value="1"/>
</dbReference>
<dbReference type="InterPro" id="IPR003658">
    <property type="entry name" value="Anti-sigma_ant"/>
</dbReference>
<dbReference type="PROSITE" id="PS50801">
    <property type="entry name" value="STAS"/>
    <property type="match status" value="1"/>
</dbReference>
<evidence type="ECO:0000313" key="5">
    <source>
        <dbReference type="Proteomes" id="UP000629098"/>
    </source>
</evidence>
<evidence type="ECO:0000256" key="2">
    <source>
        <dbReference type="RuleBase" id="RU003749"/>
    </source>
</evidence>
<name>A0A8J6XKV7_9CYAN</name>
<dbReference type="PANTHER" id="PTHR33495">
    <property type="entry name" value="ANTI-SIGMA FACTOR ANTAGONIST TM_1081-RELATED-RELATED"/>
    <property type="match status" value="1"/>
</dbReference>
<dbReference type="RefSeq" id="WP_190827611.1">
    <property type="nucleotide sequence ID" value="NZ_CAWPPI010000043.1"/>
</dbReference>
<accession>A0A8J6XKV7</accession>
<dbReference type="InterPro" id="IPR002645">
    <property type="entry name" value="STAS_dom"/>
</dbReference>
<dbReference type="Gene3D" id="3.30.750.24">
    <property type="entry name" value="STAS domain"/>
    <property type="match status" value="1"/>
</dbReference>
<sequence length="109" mass="12151">MTFNATLETNNDIAKITLSGELDASTAPVFKEKVEEAATQNVKRLVLLAQDLEYMSSAGLRVLIFAKQKMGAKVEIYIVGAQEMVKDTIEHTGFHYSVVMLDEYNVQHV</sequence>
<organism evidence="4 5">
    <name type="scientific">Iningainema tapete BLCC-T55</name>
    <dbReference type="NCBI Taxonomy" id="2748662"/>
    <lineage>
        <taxon>Bacteria</taxon>
        <taxon>Bacillati</taxon>
        <taxon>Cyanobacteriota</taxon>
        <taxon>Cyanophyceae</taxon>
        <taxon>Nostocales</taxon>
        <taxon>Scytonemataceae</taxon>
        <taxon>Iningainema tapete</taxon>
    </lineage>
</organism>
<dbReference type="Proteomes" id="UP000629098">
    <property type="component" value="Unassembled WGS sequence"/>
</dbReference>
<dbReference type="NCBIfam" id="TIGR00377">
    <property type="entry name" value="ant_ant_sig"/>
    <property type="match status" value="1"/>
</dbReference>
<protein>
    <recommendedName>
        <fullName evidence="2">Anti-sigma factor antagonist</fullName>
    </recommendedName>
</protein>
<evidence type="ECO:0000256" key="1">
    <source>
        <dbReference type="ARBA" id="ARBA00009013"/>
    </source>
</evidence>
<evidence type="ECO:0000313" key="4">
    <source>
        <dbReference type="EMBL" id="MBD2772701.1"/>
    </source>
</evidence>
<dbReference type="AlphaFoldDB" id="A0A8J6XKV7"/>
<dbReference type="InterPro" id="IPR036513">
    <property type="entry name" value="STAS_dom_sf"/>
</dbReference>
<comment type="similarity">
    <text evidence="1 2">Belongs to the anti-sigma-factor antagonist family.</text>
</comment>
<proteinExistence type="inferred from homology"/>
<dbReference type="CDD" id="cd07043">
    <property type="entry name" value="STAS_anti-anti-sigma_factors"/>
    <property type="match status" value="1"/>
</dbReference>
<dbReference type="GO" id="GO:0043856">
    <property type="term" value="F:anti-sigma factor antagonist activity"/>
    <property type="evidence" value="ECO:0007669"/>
    <property type="project" value="InterPro"/>
</dbReference>
<feature type="domain" description="STAS" evidence="3">
    <location>
        <begin position="3"/>
        <end position="109"/>
    </location>
</feature>
<reference evidence="4" key="1">
    <citation type="submission" date="2020-09" db="EMBL/GenBank/DDBJ databases">
        <title>Iningainema tapete sp. nov. (Scytonemataceae, Cyanobacteria) from greenhouses in central Florida (USA) produces two types of nodularin with biosynthetic potential for microcystin-LR and anabaenopeptins.</title>
        <authorList>
            <person name="Berthold D.E."/>
            <person name="Lefler F.W."/>
            <person name="Huang I.-S."/>
            <person name="Abdulla H."/>
            <person name="Zimba P.V."/>
            <person name="Laughinghouse H.D. IV."/>
        </authorList>
    </citation>
    <scope>NUCLEOTIDE SEQUENCE</scope>
    <source>
        <strain evidence="4">BLCCT55</strain>
    </source>
</reference>
<dbReference type="Pfam" id="PF01740">
    <property type="entry name" value="STAS"/>
    <property type="match status" value="1"/>
</dbReference>
<gene>
    <name evidence="4" type="ORF">ICL16_11630</name>
</gene>
<dbReference type="SUPFAM" id="SSF52091">
    <property type="entry name" value="SpoIIaa-like"/>
    <property type="match status" value="1"/>
</dbReference>